<evidence type="ECO:0000256" key="2">
    <source>
        <dbReference type="ARBA" id="ARBA00022801"/>
    </source>
</evidence>
<dbReference type="InterPro" id="IPR052708">
    <property type="entry name" value="PxpC"/>
</dbReference>
<evidence type="ECO:0000313" key="6">
    <source>
        <dbReference type="Proteomes" id="UP001202717"/>
    </source>
</evidence>
<keyword evidence="6" id="KW-1185">Reference proteome</keyword>
<feature type="domain" description="Carboxyltransferase" evidence="4">
    <location>
        <begin position="23"/>
        <end position="282"/>
    </location>
</feature>
<name>A0ABY7RTI6_9FLAO</name>
<gene>
    <name evidence="5" type="ORF">MUN68_010080</name>
</gene>
<dbReference type="PANTHER" id="PTHR43309:SF5">
    <property type="entry name" value="5-OXOPROLINASE SUBUNIT C"/>
    <property type="match status" value="1"/>
</dbReference>
<organism evidence="5 6">
    <name type="scientific">Psychroserpens ponticola</name>
    <dbReference type="NCBI Taxonomy" id="2932268"/>
    <lineage>
        <taxon>Bacteria</taxon>
        <taxon>Pseudomonadati</taxon>
        <taxon>Bacteroidota</taxon>
        <taxon>Flavobacteriia</taxon>
        <taxon>Flavobacteriales</taxon>
        <taxon>Flavobacteriaceae</taxon>
        <taxon>Psychroserpens</taxon>
    </lineage>
</organism>
<keyword evidence="3" id="KW-0067">ATP-binding</keyword>
<reference evidence="5 6" key="1">
    <citation type="submission" date="2023-01" db="EMBL/GenBank/DDBJ databases">
        <title>Psychroserpens ponticola sp. nov., isolated from seawater.</title>
        <authorList>
            <person name="Kristyanto S."/>
            <person name="Jung J."/>
            <person name="Kim J.M."/>
            <person name="Jeon C.O."/>
        </authorList>
    </citation>
    <scope>NUCLEOTIDE SEQUENCE [LARGE SCALE GENOMIC DNA]</scope>
    <source>
        <strain evidence="5 6">MSW6</strain>
    </source>
</reference>
<accession>A0ABY7RTI6</accession>
<protein>
    <submittedName>
        <fullName evidence="5">Biotin-dependent carboxyltransferase family protein</fullName>
    </submittedName>
</protein>
<dbReference type="InterPro" id="IPR029000">
    <property type="entry name" value="Cyclophilin-like_dom_sf"/>
</dbReference>
<dbReference type="Gene3D" id="2.40.100.10">
    <property type="entry name" value="Cyclophilin-like"/>
    <property type="match status" value="1"/>
</dbReference>
<keyword evidence="1" id="KW-0547">Nucleotide-binding</keyword>
<evidence type="ECO:0000256" key="1">
    <source>
        <dbReference type="ARBA" id="ARBA00022741"/>
    </source>
</evidence>
<proteinExistence type="predicted"/>
<evidence type="ECO:0000256" key="3">
    <source>
        <dbReference type="ARBA" id="ARBA00022840"/>
    </source>
</evidence>
<dbReference type="RefSeq" id="WP_249996680.1">
    <property type="nucleotide sequence ID" value="NZ_CP116221.1"/>
</dbReference>
<dbReference type="Proteomes" id="UP001202717">
    <property type="component" value="Chromosome"/>
</dbReference>
<dbReference type="InterPro" id="IPR003778">
    <property type="entry name" value="CT_A_B"/>
</dbReference>
<dbReference type="SMART" id="SM00797">
    <property type="entry name" value="AHS2"/>
    <property type="match status" value="1"/>
</dbReference>
<dbReference type="PANTHER" id="PTHR43309">
    <property type="entry name" value="5-OXOPROLINASE SUBUNIT C"/>
    <property type="match status" value="1"/>
</dbReference>
<dbReference type="EMBL" id="CP116221">
    <property type="protein sequence ID" value="WCO00417.1"/>
    <property type="molecule type" value="Genomic_DNA"/>
</dbReference>
<evidence type="ECO:0000313" key="5">
    <source>
        <dbReference type="EMBL" id="WCO00417.1"/>
    </source>
</evidence>
<keyword evidence="2" id="KW-0378">Hydrolase</keyword>
<dbReference type="Pfam" id="PF02626">
    <property type="entry name" value="CT_A_B"/>
    <property type="match status" value="1"/>
</dbReference>
<sequence length="282" mass="31366">MVEVLKTGLYDTIQDIGRFGVQKYGIPFSGVMDLQSATISNTVLGNSISDSILEITMTGPKLLFHCDIEIALAGADLSPKINSKTIKMNTRIHVTKNDILTFGKRNYGSRAYLAVKGGFQTEYYMNSYSMYGTLTKQSKLIKGDQLLISEVSDAYENINASIKIDKTHFNVSEIKVFKGMEFNCLSKIEQNTLLSTKFTISKDSNRMAYHVNETLENTIEPIITSLVLPGTVQLTPSGKLMILMRDCQTTGGYPRILQVSEAAINHLSQKGFGEKFRLKCID</sequence>
<evidence type="ECO:0000259" key="4">
    <source>
        <dbReference type="SMART" id="SM00797"/>
    </source>
</evidence>